<reference evidence="1 2" key="1">
    <citation type="submission" date="2005-07" db="EMBL/GenBank/DDBJ databases">
        <authorList>
            <person name="Mural R.J."/>
            <person name="Li P.W."/>
            <person name="Adams M.D."/>
            <person name="Amanatides P.G."/>
            <person name="Baden-Tillson H."/>
            <person name="Barnstead M."/>
            <person name="Chin S.H."/>
            <person name="Dew I."/>
            <person name="Evans C.A."/>
            <person name="Ferriera S."/>
            <person name="Flanigan M."/>
            <person name="Fosler C."/>
            <person name="Glodek A."/>
            <person name="Gu Z."/>
            <person name="Holt R.A."/>
            <person name="Jennings D."/>
            <person name="Kraft C.L."/>
            <person name="Lu F."/>
            <person name="Nguyen T."/>
            <person name="Nusskern D.R."/>
            <person name="Pfannkoch C.M."/>
            <person name="Sitter C."/>
            <person name="Sutton G.G."/>
            <person name="Venter J.C."/>
            <person name="Wang Z."/>
            <person name="Woodage T."/>
            <person name="Zheng X.H."/>
            <person name="Zhong F."/>
        </authorList>
    </citation>
    <scope>NUCLEOTIDE SEQUENCE [LARGE SCALE GENOMIC DNA]</scope>
    <source>
        <strain>BN</strain>
        <strain evidence="2">Sprague-Dawley</strain>
    </source>
</reference>
<accession>A6HGM8</accession>
<evidence type="ECO:0000313" key="1">
    <source>
        <dbReference type="EMBL" id="EDM05183.1"/>
    </source>
</evidence>
<gene>
    <name evidence="1" type="ORF">rCG_33993</name>
</gene>
<name>A6HGM8_RAT</name>
<evidence type="ECO:0000313" key="2">
    <source>
        <dbReference type="Proteomes" id="UP000234681"/>
    </source>
</evidence>
<sequence>MLHTLWPPSLSPPSRMTLSCCLYRDELPHLGPELVSQRTGCLGEDAVMKDAEPWPASLTRTQKMILIATNRRWEQ</sequence>
<dbReference type="AlphaFoldDB" id="A6HGM8"/>
<proteinExistence type="predicted"/>
<protein>
    <submittedName>
        <fullName evidence="1">RCG33993</fullName>
    </submittedName>
</protein>
<organism evidence="1 2">
    <name type="scientific">Rattus norvegicus</name>
    <name type="common">Rat</name>
    <dbReference type="NCBI Taxonomy" id="10116"/>
    <lineage>
        <taxon>Eukaryota</taxon>
        <taxon>Metazoa</taxon>
        <taxon>Chordata</taxon>
        <taxon>Craniata</taxon>
        <taxon>Vertebrata</taxon>
        <taxon>Euteleostomi</taxon>
        <taxon>Mammalia</taxon>
        <taxon>Eutheria</taxon>
        <taxon>Euarchontoglires</taxon>
        <taxon>Glires</taxon>
        <taxon>Rodentia</taxon>
        <taxon>Myomorpha</taxon>
        <taxon>Muroidea</taxon>
        <taxon>Muridae</taxon>
        <taxon>Murinae</taxon>
        <taxon>Rattus</taxon>
    </lineage>
</organism>
<dbReference type="Proteomes" id="UP000234681">
    <property type="component" value="Chromosome 10"/>
</dbReference>
<dbReference type="EMBL" id="CH473948">
    <property type="protein sequence ID" value="EDM05183.1"/>
    <property type="molecule type" value="Genomic_DNA"/>
</dbReference>